<dbReference type="PANTHER" id="PTHR43190">
    <property type="entry name" value="N-ACETYL-D-GLUCOSAMINE KINASE"/>
    <property type="match status" value="1"/>
</dbReference>
<proteinExistence type="predicted"/>
<dbReference type="Pfam" id="PF01869">
    <property type="entry name" value="BcrAD_BadFG"/>
    <property type="match status" value="1"/>
</dbReference>
<feature type="domain" description="ATPase BadF/BadG/BcrA/BcrD type" evidence="1">
    <location>
        <begin position="7"/>
        <end position="271"/>
    </location>
</feature>
<name>S9P043_CYSF2</name>
<accession>S9P043</accession>
<dbReference type="OrthoDB" id="5524856at2"/>
<sequence>MTCDLVVDGGGSTTRLGLAIEGRLLTRLEGPSCNEQTSGGRGMEVLAGLLERLWRERPVGVERISTACLALSNAGTRQALQETGAALRALAERGLEPLRAERLWLMNDIVPPVAAGACDLVAICGTGTGYAAMSPEGHWARASGMEYLLSDEGGGFDIGRRGLAAVVRMQDGRGPVTSLAEAAEAWAGEDPREATRAERLCTRVHATGSPKHTVASFAPAVLAAAAQGDTVARTILAEAARELAAGITAVASRCHLKGTVRVGLGGSLLLAREGLLRRELTAMLSSLEWQWLELPGDPLDSVARLAHRLTHEPGRLAKVPLAFDLRAAGEWRARGGVAAAHAR</sequence>
<dbReference type="RefSeq" id="WP_002620785.1">
    <property type="nucleotide sequence ID" value="NZ_ANAH02000066.1"/>
</dbReference>
<keyword evidence="3" id="KW-1185">Reference proteome</keyword>
<reference evidence="2" key="1">
    <citation type="submission" date="2013-05" db="EMBL/GenBank/DDBJ databases">
        <title>Genome assembly of Cystobacter fuscus DSM 2262.</title>
        <authorList>
            <person name="Sharma G."/>
            <person name="Khatri I."/>
            <person name="Kaur C."/>
            <person name="Mayilraj S."/>
            <person name="Subramanian S."/>
        </authorList>
    </citation>
    <scope>NUCLEOTIDE SEQUENCE [LARGE SCALE GENOMIC DNA]</scope>
    <source>
        <strain evidence="2">DSM 2262</strain>
    </source>
</reference>
<dbReference type="Gene3D" id="3.30.420.40">
    <property type="match status" value="2"/>
</dbReference>
<dbReference type="AlphaFoldDB" id="S9P043"/>
<organism evidence="2 3">
    <name type="scientific">Cystobacter fuscus (strain ATCC 25194 / DSM 2262 / NBRC 100088 / M29)</name>
    <dbReference type="NCBI Taxonomy" id="1242864"/>
    <lineage>
        <taxon>Bacteria</taxon>
        <taxon>Pseudomonadati</taxon>
        <taxon>Myxococcota</taxon>
        <taxon>Myxococcia</taxon>
        <taxon>Myxococcales</taxon>
        <taxon>Cystobacterineae</taxon>
        <taxon>Archangiaceae</taxon>
        <taxon>Cystobacter</taxon>
    </lineage>
</organism>
<dbReference type="InterPro" id="IPR043129">
    <property type="entry name" value="ATPase_NBD"/>
</dbReference>
<dbReference type="Proteomes" id="UP000011682">
    <property type="component" value="Unassembled WGS sequence"/>
</dbReference>
<evidence type="ECO:0000259" key="1">
    <source>
        <dbReference type="Pfam" id="PF01869"/>
    </source>
</evidence>
<dbReference type="EMBL" id="ANAH02000066">
    <property type="protein sequence ID" value="EPX56491.1"/>
    <property type="molecule type" value="Genomic_DNA"/>
</dbReference>
<dbReference type="SUPFAM" id="SSF53067">
    <property type="entry name" value="Actin-like ATPase domain"/>
    <property type="match status" value="2"/>
</dbReference>
<evidence type="ECO:0000313" key="2">
    <source>
        <dbReference type="EMBL" id="EPX56491.1"/>
    </source>
</evidence>
<evidence type="ECO:0000313" key="3">
    <source>
        <dbReference type="Proteomes" id="UP000011682"/>
    </source>
</evidence>
<gene>
    <name evidence="2" type="ORF">D187_007833</name>
</gene>
<protein>
    <recommendedName>
        <fullName evidence="1">ATPase BadF/BadG/BcrA/BcrD type domain-containing protein</fullName>
    </recommendedName>
</protein>
<dbReference type="InterPro" id="IPR002731">
    <property type="entry name" value="ATPase_BadF"/>
</dbReference>
<dbReference type="InterPro" id="IPR052519">
    <property type="entry name" value="Euk-type_GlcNAc_Kinase"/>
</dbReference>
<dbReference type="eggNOG" id="COG2971">
    <property type="taxonomic scope" value="Bacteria"/>
</dbReference>
<comment type="caution">
    <text evidence="2">The sequence shown here is derived from an EMBL/GenBank/DDBJ whole genome shotgun (WGS) entry which is preliminary data.</text>
</comment>
<dbReference type="PANTHER" id="PTHR43190:SF3">
    <property type="entry name" value="N-ACETYL-D-GLUCOSAMINE KINASE"/>
    <property type="match status" value="1"/>
</dbReference>